<reference evidence="1" key="1">
    <citation type="journal article" date="2020" name="Stud. Mycol.">
        <title>101 Dothideomycetes genomes: a test case for predicting lifestyles and emergence of pathogens.</title>
        <authorList>
            <person name="Haridas S."/>
            <person name="Albert R."/>
            <person name="Binder M."/>
            <person name="Bloem J."/>
            <person name="Labutti K."/>
            <person name="Salamov A."/>
            <person name="Andreopoulos B."/>
            <person name="Baker S."/>
            <person name="Barry K."/>
            <person name="Bills G."/>
            <person name="Bluhm B."/>
            <person name="Cannon C."/>
            <person name="Castanera R."/>
            <person name="Culley D."/>
            <person name="Daum C."/>
            <person name="Ezra D."/>
            <person name="Gonzalez J."/>
            <person name="Henrissat B."/>
            <person name="Kuo A."/>
            <person name="Liang C."/>
            <person name="Lipzen A."/>
            <person name="Lutzoni F."/>
            <person name="Magnuson J."/>
            <person name="Mondo S."/>
            <person name="Nolan M."/>
            <person name="Ohm R."/>
            <person name="Pangilinan J."/>
            <person name="Park H.-J."/>
            <person name="Ramirez L."/>
            <person name="Alfaro M."/>
            <person name="Sun H."/>
            <person name="Tritt A."/>
            <person name="Yoshinaga Y."/>
            <person name="Zwiers L.-H."/>
            <person name="Turgeon B."/>
            <person name="Goodwin S."/>
            <person name="Spatafora J."/>
            <person name="Crous P."/>
            <person name="Grigoriev I."/>
        </authorList>
    </citation>
    <scope>NUCLEOTIDE SEQUENCE</scope>
    <source>
        <strain evidence="1">CBS 115976</strain>
    </source>
</reference>
<organism evidence="1 2">
    <name type="scientific">Microthyrium microscopicum</name>
    <dbReference type="NCBI Taxonomy" id="703497"/>
    <lineage>
        <taxon>Eukaryota</taxon>
        <taxon>Fungi</taxon>
        <taxon>Dikarya</taxon>
        <taxon>Ascomycota</taxon>
        <taxon>Pezizomycotina</taxon>
        <taxon>Dothideomycetes</taxon>
        <taxon>Dothideomycetes incertae sedis</taxon>
        <taxon>Microthyriales</taxon>
        <taxon>Microthyriaceae</taxon>
        <taxon>Microthyrium</taxon>
    </lineage>
</organism>
<sequence length="112" mass="12118">MSTELNFLFRISVFAASKALSYCFFCSSPSNRATSSNIRCSNPFTCSFASLRFSASCFASSRNPFMLNAFHCSSNSACNFASGSMFPRSQTACQRGTQTSRSCSINASSNLT</sequence>
<dbReference type="EMBL" id="MU004240">
    <property type="protein sequence ID" value="KAF2665429.1"/>
    <property type="molecule type" value="Genomic_DNA"/>
</dbReference>
<name>A0A6A6TZB9_9PEZI</name>
<dbReference type="AlphaFoldDB" id="A0A6A6TZB9"/>
<proteinExistence type="predicted"/>
<accession>A0A6A6TZB9</accession>
<protein>
    <submittedName>
        <fullName evidence="1">Uncharacterized protein</fullName>
    </submittedName>
</protein>
<keyword evidence="2" id="KW-1185">Reference proteome</keyword>
<gene>
    <name evidence="1" type="ORF">BT63DRAFT_65873</name>
</gene>
<evidence type="ECO:0000313" key="2">
    <source>
        <dbReference type="Proteomes" id="UP000799302"/>
    </source>
</evidence>
<evidence type="ECO:0000313" key="1">
    <source>
        <dbReference type="EMBL" id="KAF2665429.1"/>
    </source>
</evidence>
<dbReference type="Proteomes" id="UP000799302">
    <property type="component" value="Unassembled WGS sequence"/>
</dbReference>